<name>A0A9P1MY66_9PELO</name>
<comment type="caution">
    <text evidence="11">The sequence shown here is derived from an EMBL/GenBank/DDBJ whole genome shotgun (WGS) entry which is preliminary data.</text>
</comment>
<dbReference type="PANTHER" id="PTHR45747">
    <property type="entry name" value="HISTONE-LYSINE N-METHYLTRANSFERASE E(Z)"/>
    <property type="match status" value="1"/>
</dbReference>
<dbReference type="EC" id="2.1.1.356" evidence="1"/>
<feature type="region of interest" description="Disordered" evidence="8">
    <location>
        <begin position="1"/>
        <end position="88"/>
    </location>
</feature>
<dbReference type="OrthoDB" id="6141102at2759"/>
<dbReference type="PROSITE" id="PS50280">
    <property type="entry name" value="SET"/>
    <property type="match status" value="1"/>
</dbReference>
<feature type="compositionally biased region" description="Polar residues" evidence="8">
    <location>
        <begin position="51"/>
        <end position="61"/>
    </location>
</feature>
<dbReference type="Proteomes" id="UP001152747">
    <property type="component" value="Unassembled WGS sequence"/>
</dbReference>
<proteinExistence type="predicted"/>
<organism evidence="11 12">
    <name type="scientific">Caenorhabditis angaria</name>
    <dbReference type="NCBI Taxonomy" id="860376"/>
    <lineage>
        <taxon>Eukaryota</taxon>
        <taxon>Metazoa</taxon>
        <taxon>Ecdysozoa</taxon>
        <taxon>Nematoda</taxon>
        <taxon>Chromadorea</taxon>
        <taxon>Rhabditida</taxon>
        <taxon>Rhabditina</taxon>
        <taxon>Rhabditomorpha</taxon>
        <taxon>Rhabditoidea</taxon>
        <taxon>Rhabditidae</taxon>
        <taxon>Peloderinae</taxon>
        <taxon>Caenorhabditis</taxon>
    </lineage>
</organism>
<dbReference type="GO" id="GO:0140951">
    <property type="term" value="F:histone H3K27 trimethyltransferase activity"/>
    <property type="evidence" value="ECO:0007669"/>
    <property type="project" value="UniProtKB-EC"/>
</dbReference>
<evidence type="ECO:0000259" key="10">
    <source>
        <dbReference type="PROSITE" id="PS51633"/>
    </source>
</evidence>
<dbReference type="FunFam" id="2.170.270.10:FF:000001">
    <property type="entry name" value="Putative histone-lysine N-methyltransferase EZH2"/>
    <property type="match status" value="1"/>
</dbReference>
<dbReference type="GO" id="GO:0003682">
    <property type="term" value="F:chromatin binding"/>
    <property type="evidence" value="ECO:0007669"/>
    <property type="project" value="TreeGrafter"/>
</dbReference>
<keyword evidence="3" id="KW-0808">Transferase</keyword>
<evidence type="ECO:0000313" key="11">
    <source>
        <dbReference type="EMBL" id="CAI5440396.1"/>
    </source>
</evidence>
<dbReference type="CDD" id="cd10519">
    <property type="entry name" value="SET_EZH"/>
    <property type="match status" value="1"/>
</dbReference>
<dbReference type="InterPro" id="IPR001214">
    <property type="entry name" value="SET_dom"/>
</dbReference>
<sequence length="769" mass="88397">MMGDSPRKSGRILALSDSQNEASNSKIIGRKSGITPSEGKKFAKSGEEDQATSSSTGFGTKSNRRQGKVEEEQGTSSSVRKSPMKSRARIEMKRICEKLEEEEDDEDEEKENYNSEDILMDRRRIVVKTGNYDKDELNEANLIIKKAYIEVRKIYDENVEEELETSFTELLQKKRPRTSRSNFAPRNDTENIRENQGYAPLYGPDALPPMTYWIHLETSIKTEDNLRLSHVPYLKEDQNDDDLLENLNLLYEEGIHGYSDNWNYINDDMLYDVLVECLSKFQGSQDTLYYAFYQLFPNKYSQRQLPEIYRKLFERFSNKNHFGSKRRLQPEIDNHSMEMGFCSSCLSYDCITHGFRANLPAKFSNGRWQSVLLQIPAKNPASKKCSADCWKTIPRERVLSDLELDEDEISNDNIASVFFDKTEITRLTETQGSSFLSAFAVNQEVHKSFCNYSESLLANLVGNNQKSCRQLYELVLTYSRKPSEIRQFVDREKLRMDPREMQKNFVRNTTWNSGVGTVQNKYKMQPCDHEGPCGNQTNCTCTKNGVCTKLCGCDDSCRMKFPGCRCAPGQCRTKQCQCFYAKWECDPYLCKSCQCDTIGPQENTCRNSSISKGIQKKLAVRPSQVAGWGAYIMEDVEKGELISEYTGEVISSSEVERRGHIYDQFKTSYIFALNEDECVDAFCMGNLIRFANHSENHSNCYSKIILVNGNHRIGIFAKEDLKKGDELLFDYSYNQQHKEEFVANDKLGKLIPPKKAKKIEKSLQVQKKL</sequence>
<protein>
    <recommendedName>
        <fullName evidence="1">[histone H3]-lysine(27) N-trimethyltransferase</fullName>
        <ecNumber evidence="1">2.1.1.356</ecNumber>
    </recommendedName>
</protein>
<dbReference type="InterPro" id="IPR046341">
    <property type="entry name" value="SET_dom_sf"/>
</dbReference>
<evidence type="ECO:0000256" key="2">
    <source>
        <dbReference type="ARBA" id="ARBA00022603"/>
    </source>
</evidence>
<evidence type="ECO:0000256" key="3">
    <source>
        <dbReference type="ARBA" id="ARBA00022679"/>
    </source>
</evidence>
<dbReference type="GO" id="GO:0032259">
    <property type="term" value="P:methylation"/>
    <property type="evidence" value="ECO:0007669"/>
    <property type="project" value="UniProtKB-KW"/>
</dbReference>
<evidence type="ECO:0000313" key="12">
    <source>
        <dbReference type="Proteomes" id="UP001152747"/>
    </source>
</evidence>
<dbReference type="GO" id="GO:0035098">
    <property type="term" value="C:ESC/E(Z) complex"/>
    <property type="evidence" value="ECO:0007669"/>
    <property type="project" value="TreeGrafter"/>
</dbReference>
<keyword evidence="5" id="KW-0805">Transcription regulation</keyword>
<evidence type="ECO:0000256" key="8">
    <source>
        <dbReference type="SAM" id="MobiDB-lite"/>
    </source>
</evidence>
<dbReference type="AlphaFoldDB" id="A0A9P1MY66"/>
<evidence type="ECO:0000256" key="4">
    <source>
        <dbReference type="ARBA" id="ARBA00022691"/>
    </source>
</evidence>
<dbReference type="PROSITE" id="PS51633">
    <property type="entry name" value="CXC"/>
    <property type="match status" value="1"/>
</dbReference>
<dbReference type="SMART" id="SM00317">
    <property type="entry name" value="SET"/>
    <property type="match status" value="1"/>
</dbReference>
<dbReference type="Pfam" id="PF18264">
    <property type="entry name" value="preSET_CXC"/>
    <property type="match status" value="1"/>
</dbReference>
<dbReference type="SUPFAM" id="SSF82199">
    <property type="entry name" value="SET domain"/>
    <property type="match status" value="1"/>
</dbReference>
<evidence type="ECO:0000256" key="7">
    <source>
        <dbReference type="ARBA" id="ARBA00048568"/>
    </source>
</evidence>
<keyword evidence="4" id="KW-0949">S-adenosyl-L-methionine</keyword>
<dbReference type="InterPro" id="IPR041355">
    <property type="entry name" value="Pre-SET_CXC"/>
</dbReference>
<dbReference type="Gene3D" id="2.170.270.10">
    <property type="entry name" value="SET domain"/>
    <property type="match status" value="1"/>
</dbReference>
<gene>
    <name evidence="11" type="ORF">CAMP_LOCUS3033</name>
</gene>
<keyword evidence="6" id="KW-0804">Transcription</keyword>
<dbReference type="PANTHER" id="PTHR45747:SF4">
    <property type="entry name" value="HISTONE-LYSINE N-METHYLTRANSFERASE E(Z)"/>
    <property type="match status" value="1"/>
</dbReference>
<dbReference type="Pfam" id="PF00856">
    <property type="entry name" value="SET"/>
    <property type="match status" value="1"/>
</dbReference>
<comment type="catalytic activity">
    <reaction evidence="7">
        <text>L-lysyl(27)-[histone H3] + 3 S-adenosyl-L-methionine = N(6),N(6),N(6)-trimethyl-L-lysyl(27)-[histone H3] + 3 S-adenosyl-L-homocysteine + 3 H(+)</text>
        <dbReference type="Rhea" id="RHEA:60292"/>
        <dbReference type="Rhea" id="RHEA-COMP:15535"/>
        <dbReference type="Rhea" id="RHEA-COMP:15548"/>
        <dbReference type="ChEBI" id="CHEBI:15378"/>
        <dbReference type="ChEBI" id="CHEBI:29969"/>
        <dbReference type="ChEBI" id="CHEBI:57856"/>
        <dbReference type="ChEBI" id="CHEBI:59789"/>
        <dbReference type="ChEBI" id="CHEBI:61961"/>
        <dbReference type="EC" id="2.1.1.356"/>
    </reaction>
</comment>
<keyword evidence="2" id="KW-0489">Methyltransferase</keyword>
<accession>A0A9P1MY66</accession>
<evidence type="ECO:0000256" key="6">
    <source>
        <dbReference type="ARBA" id="ARBA00023163"/>
    </source>
</evidence>
<dbReference type="GO" id="GO:0031507">
    <property type="term" value="P:heterochromatin formation"/>
    <property type="evidence" value="ECO:0007669"/>
    <property type="project" value="TreeGrafter"/>
</dbReference>
<evidence type="ECO:0000256" key="1">
    <source>
        <dbReference type="ARBA" id="ARBA00012186"/>
    </source>
</evidence>
<dbReference type="InterPro" id="IPR026489">
    <property type="entry name" value="CXC_dom"/>
</dbReference>
<dbReference type="EMBL" id="CANHGI010000001">
    <property type="protein sequence ID" value="CAI5440396.1"/>
    <property type="molecule type" value="Genomic_DNA"/>
</dbReference>
<feature type="compositionally biased region" description="Polar residues" evidence="8">
    <location>
        <begin position="16"/>
        <end position="26"/>
    </location>
</feature>
<feature type="compositionally biased region" description="Basic and acidic residues" evidence="8">
    <location>
        <begin position="38"/>
        <end position="47"/>
    </location>
</feature>
<evidence type="ECO:0000256" key="5">
    <source>
        <dbReference type="ARBA" id="ARBA00023015"/>
    </source>
</evidence>
<reference evidence="11" key="1">
    <citation type="submission" date="2022-11" db="EMBL/GenBank/DDBJ databases">
        <authorList>
            <person name="Kikuchi T."/>
        </authorList>
    </citation>
    <scope>NUCLEOTIDE SEQUENCE</scope>
    <source>
        <strain evidence="11">PS1010</strain>
    </source>
</reference>
<evidence type="ECO:0000259" key="9">
    <source>
        <dbReference type="PROSITE" id="PS50280"/>
    </source>
</evidence>
<keyword evidence="12" id="KW-1185">Reference proteome</keyword>
<feature type="domain" description="CXC" evidence="10">
    <location>
        <begin position="506"/>
        <end position="609"/>
    </location>
</feature>
<dbReference type="InterPro" id="IPR045318">
    <property type="entry name" value="EZH1/2-like"/>
</dbReference>
<feature type="domain" description="SET" evidence="9">
    <location>
        <begin position="616"/>
        <end position="732"/>
    </location>
</feature>